<dbReference type="Proteomes" id="UP000439550">
    <property type="component" value="Unassembled WGS sequence"/>
</dbReference>
<sequence length="70" mass="8229">MTNTVNHPKHYAFGGIETIDYLKAKMTSDEFKGFLKGNVMKYMSRESEKNGVEYLKKALWYLNYLVEVEE</sequence>
<reference evidence="1 2" key="1">
    <citation type="submission" date="2019-10" db="EMBL/GenBank/DDBJ databases">
        <authorList>
            <person name="Dong K."/>
        </authorList>
    </citation>
    <scope>NUCLEOTIDE SEQUENCE [LARGE SCALE GENOMIC DNA]</scope>
    <source>
        <strain evidence="1 2">DSM 28960</strain>
    </source>
</reference>
<evidence type="ECO:0000313" key="2">
    <source>
        <dbReference type="Proteomes" id="UP000439550"/>
    </source>
</evidence>
<gene>
    <name evidence="1" type="ORF">GHI93_11440</name>
</gene>
<dbReference type="OrthoDB" id="1684418at2"/>
<evidence type="ECO:0000313" key="1">
    <source>
        <dbReference type="EMBL" id="MQW40533.1"/>
    </source>
</evidence>
<dbReference type="InterPro" id="IPR021739">
    <property type="entry name" value="SaV-like"/>
</dbReference>
<protein>
    <submittedName>
        <fullName evidence="1">DUF3310 domain-containing protein</fullName>
    </submittedName>
</protein>
<keyword evidence="2" id="KW-1185">Reference proteome</keyword>
<accession>A0A7X1ZA33</accession>
<name>A0A7X1ZA33_9LACT</name>
<dbReference type="EMBL" id="WITJ01000022">
    <property type="protein sequence ID" value="MQW40533.1"/>
    <property type="molecule type" value="Genomic_DNA"/>
</dbReference>
<organism evidence="1 2">
    <name type="scientific">Lactococcus hircilactis</name>
    <dbReference type="NCBI Taxonomy" id="1494462"/>
    <lineage>
        <taxon>Bacteria</taxon>
        <taxon>Bacillati</taxon>
        <taxon>Bacillota</taxon>
        <taxon>Bacilli</taxon>
        <taxon>Lactobacillales</taxon>
        <taxon>Streptococcaceae</taxon>
        <taxon>Lactococcus</taxon>
    </lineage>
</organism>
<comment type="caution">
    <text evidence="1">The sequence shown here is derived from an EMBL/GenBank/DDBJ whole genome shotgun (WGS) entry which is preliminary data.</text>
</comment>
<dbReference type="AlphaFoldDB" id="A0A7X1ZA33"/>
<dbReference type="RefSeq" id="WP_153497161.1">
    <property type="nucleotide sequence ID" value="NZ_CBCRWP010000037.1"/>
</dbReference>
<proteinExistence type="predicted"/>
<dbReference type="Pfam" id="PF11753">
    <property type="entry name" value="DUF3310"/>
    <property type="match status" value="1"/>
</dbReference>